<gene>
    <name evidence="2" type="ORF">PACLA_8A050622</name>
</gene>
<dbReference type="PANTHER" id="PTHR23421">
    <property type="entry name" value="BETA-GALACTOSIDASE RELATED"/>
    <property type="match status" value="1"/>
</dbReference>
<evidence type="ECO:0000313" key="2">
    <source>
        <dbReference type="EMBL" id="CAB4022134.1"/>
    </source>
</evidence>
<protein>
    <submittedName>
        <fullName evidence="2">Beta-galactosidase isoform X1</fullName>
    </submittedName>
</protein>
<dbReference type="OrthoDB" id="5978920at2759"/>
<evidence type="ECO:0000313" key="3">
    <source>
        <dbReference type="Proteomes" id="UP001152795"/>
    </source>
</evidence>
<organism evidence="2 3">
    <name type="scientific">Paramuricea clavata</name>
    <name type="common">Red gorgonian</name>
    <name type="synonym">Violescent sea-whip</name>
    <dbReference type="NCBI Taxonomy" id="317549"/>
    <lineage>
        <taxon>Eukaryota</taxon>
        <taxon>Metazoa</taxon>
        <taxon>Cnidaria</taxon>
        <taxon>Anthozoa</taxon>
        <taxon>Octocorallia</taxon>
        <taxon>Malacalcyonacea</taxon>
        <taxon>Plexauridae</taxon>
        <taxon>Paramuricea</taxon>
    </lineage>
</organism>
<comment type="similarity">
    <text evidence="1">Belongs to the glycosyl hydrolase 35 family.</text>
</comment>
<reference evidence="2" key="1">
    <citation type="submission" date="2020-04" db="EMBL/GenBank/DDBJ databases">
        <authorList>
            <person name="Alioto T."/>
            <person name="Alioto T."/>
            <person name="Gomez Garrido J."/>
        </authorList>
    </citation>
    <scope>NUCLEOTIDE SEQUENCE</scope>
    <source>
        <strain evidence="2">A484AB</strain>
    </source>
</reference>
<name>A0A6S7IS40_PARCT</name>
<dbReference type="Proteomes" id="UP001152795">
    <property type="component" value="Unassembled WGS sequence"/>
</dbReference>
<dbReference type="InterPro" id="IPR031330">
    <property type="entry name" value="Gly_Hdrlase_35_cat"/>
</dbReference>
<comment type="caution">
    <text evidence="2">The sequence shown here is derived from an EMBL/GenBank/DDBJ whole genome shotgun (WGS) entry which is preliminary data.</text>
</comment>
<dbReference type="InterPro" id="IPR017853">
    <property type="entry name" value="GH"/>
</dbReference>
<dbReference type="Pfam" id="PF01301">
    <property type="entry name" value="Glyco_hydro_35"/>
    <property type="match status" value="1"/>
</dbReference>
<dbReference type="EMBL" id="CACRXK020011824">
    <property type="protein sequence ID" value="CAB4022134.1"/>
    <property type="molecule type" value="Genomic_DNA"/>
</dbReference>
<dbReference type="GO" id="GO:0004553">
    <property type="term" value="F:hydrolase activity, hydrolyzing O-glycosyl compounds"/>
    <property type="evidence" value="ECO:0007669"/>
    <property type="project" value="InterPro"/>
</dbReference>
<accession>A0A6S7IS40</accession>
<dbReference type="InterPro" id="IPR001944">
    <property type="entry name" value="Glycoside_Hdrlase_35"/>
</dbReference>
<dbReference type="SUPFAM" id="SSF51445">
    <property type="entry name" value="(Trans)glycosidases"/>
    <property type="match status" value="1"/>
</dbReference>
<dbReference type="GO" id="GO:0005975">
    <property type="term" value="P:carbohydrate metabolic process"/>
    <property type="evidence" value="ECO:0007669"/>
    <property type="project" value="InterPro"/>
</dbReference>
<dbReference type="AlphaFoldDB" id="A0A6S7IS40"/>
<sequence length="129" mass="14872">MKASTVIFCAIFLLSVTLHLAQSRSLTIDYERDCFLKDGKEFRYISGGFHYFRVPRYYWKDRLLKIKAAGLNAVQSYVAWNIHEPTPGHYNFVGDADLLSFIELVNETGLLLVLRPGPYICSEWDFVSI</sequence>
<proteinExistence type="inferred from homology"/>
<dbReference type="PRINTS" id="PR00742">
    <property type="entry name" value="GLHYDRLASE35"/>
</dbReference>
<dbReference type="Gene3D" id="3.20.20.80">
    <property type="entry name" value="Glycosidases"/>
    <property type="match status" value="1"/>
</dbReference>
<keyword evidence="3" id="KW-1185">Reference proteome</keyword>
<evidence type="ECO:0000256" key="1">
    <source>
        <dbReference type="ARBA" id="ARBA00009809"/>
    </source>
</evidence>